<name>A0ABR1VXT8_9PEZI</name>
<comment type="caution">
    <text evidence="2">The sequence shown here is derived from an EMBL/GenBank/DDBJ whole genome shotgun (WGS) entry which is preliminary data.</text>
</comment>
<protein>
    <submittedName>
        <fullName evidence="2">Glycosyl hydrolase family 7</fullName>
    </submittedName>
</protein>
<dbReference type="RefSeq" id="XP_066719003.1">
    <property type="nucleotide sequence ID" value="XM_066854725.1"/>
</dbReference>
<evidence type="ECO:0000313" key="3">
    <source>
        <dbReference type="Proteomes" id="UP001480595"/>
    </source>
</evidence>
<keyword evidence="2" id="KW-0378">Hydrolase</keyword>
<organism evidence="2 3">
    <name type="scientific">Apiospora phragmitis</name>
    <dbReference type="NCBI Taxonomy" id="2905665"/>
    <lineage>
        <taxon>Eukaryota</taxon>
        <taxon>Fungi</taxon>
        <taxon>Dikarya</taxon>
        <taxon>Ascomycota</taxon>
        <taxon>Pezizomycotina</taxon>
        <taxon>Sordariomycetes</taxon>
        <taxon>Xylariomycetidae</taxon>
        <taxon>Amphisphaeriales</taxon>
        <taxon>Apiosporaceae</taxon>
        <taxon>Apiospora</taxon>
    </lineage>
</organism>
<proteinExistence type="predicted"/>
<keyword evidence="3" id="KW-1185">Reference proteome</keyword>
<evidence type="ECO:0000313" key="2">
    <source>
        <dbReference type="EMBL" id="KAK8076044.1"/>
    </source>
</evidence>
<evidence type="ECO:0000256" key="1">
    <source>
        <dbReference type="SAM" id="MobiDB-lite"/>
    </source>
</evidence>
<gene>
    <name evidence="2" type="ORF">PG994_003316</name>
</gene>
<sequence>MRRPPSSSGSCRARTIERAYDDDPNTTRTSNLRRQYHHLAEQHQSFHELFELLRSRPEDEALVILQRLRASGNVHHDDNDDDDVPFPPCPKNREEVMLGLDHSNAYPFLPPLEEIQSALGHKMRNISHANPDEVDWATAEEIENAK</sequence>
<dbReference type="Proteomes" id="UP001480595">
    <property type="component" value="Unassembled WGS sequence"/>
</dbReference>
<dbReference type="GO" id="GO:0016787">
    <property type="term" value="F:hydrolase activity"/>
    <property type="evidence" value="ECO:0007669"/>
    <property type="project" value="UniProtKB-KW"/>
</dbReference>
<feature type="compositionally biased region" description="Polar residues" evidence="1">
    <location>
        <begin position="1"/>
        <end position="10"/>
    </location>
</feature>
<feature type="region of interest" description="Disordered" evidence="1">
    <location>
        <begin position="1"/>
        <end position="29"/>
    </location>
</feature>
<reference evidence="2 3" key="1">
    <citation type="submission" date="2023-01" db="EMBL/GenBank/DDBJ databases">
        <title>Analysis of 21 Apiospora genomes using comparative genomics revels a genus with tremendous synthesis potential of carbohydrate active enzymes and secondary metabolites.</title>
        <authorList>
            <person name="Sorensen T."/>
        </authorList>
    </citation>
    <scope>NUCLEOTIDE SEQUENCE [LARGE SCALE GENOMIC DNA]</scope>
    <source>
        <strain evidence="2 3">CBS 135458</strain>
    </source>
</reference>
<accession>A0ABR1VXT8</accession>
<dbReference type="GeneID" id="92087788"/>
<dbReference type="EMBL" id="JAQQWL010000004">
    <property type="protein sequence ID" value="KAK8076044.1"/>
    <property type="molecule type" value="Genomic_DNA"/>
</dbReference>